<keyword evidence="4" id="KW-0804">Transcription</keyword>
<dbReference type="SUPFAM" id="SSF46785">
    <property type="entry name" value="Winged helix' DNA-binding domain"/>
    <property type="match status" value="1"/>
</dbReference>
<evidence type="ECO:0000256" key="1">
    <source>
        <dbReference type="ARBA" id="ARBA00009437"/>
    </source>
</evidence>
<evidence type="ECO:0000313" key="7">
    <source>
        <dbReference type="Proteomes" id="UP000221860"/>
    </source>
</evidence>
<dbReference type="SUPFAM" id="SSF53850">
    <property type="entry name" value="Periplasmic binding protein-like II"/>
    <property type="match status" value="1"/>
</dbReference>
<reference evidence="6 7" key="1">
    <citation type="submission" date="2017-08" db="EMBL/GenBank/DDBJ databases">
        <title>Draft Genome Sequence of Loktanella cinnabarina Strain XM1, Isolated from Coastal Surface Water.</title>
        <authorList>
            <person name="Ma R."/>
            <person name="Wang J."/>
            <person name="Wang Q."/>
            <person name="Ma Z."/>
            <person name="Li J."/>
            <person name="Chen L."/>
        </authorList>
    </citation>
    <scope>NUCLEOTIDE SEQUENCE [LARGE SCALE GENOMIC DNA]</scope>
    <source>
        <strain evidence="6 7">XM1</strain>
    </source>
</reference>
<dbReference type="AlphaFoldDB" id="A0A2G1MG25"/>
<proteinExistence type="inferred from homology"/>
<dbReference type="PANTHER" id="PTHR30419:SF8">
    <property type="entry name" value="NITROGEN ASSIMILATION TRANSCRIPTIONAL ACTIVATOR-RELATED"/>
    <property type="match status" value="1"/>
</dbReference>
<dbReference type="GO" id="GO:0005829">
    <property type="term" value="C:cytosol"/>
    <property type="evidence" value="ECO:0007669"/>
    <property type="project" value="TreeGrafter"/>
</dbReference>
<dbReference type="Gene3D" id="1.10.10.10">
    <property type="entry name" value="Winged helix-like DNA-binding domain superfamily/Winged helix DNA-binding domain"/>
    <property type="match status" value="1"/>
</dbReference>
<name>A0A2G1MG25_9RHOB</name>
<dbReference type="PANTHER" id="PTHR30419">
    <property type="entry name" value="HTH-TYPE TRANSCRIPTIONAL REGULATOR YBHD"/>
    <property type="match status" value="1"/>
</dbReference>
<dbReference type="OrthoDB" id="9814165at2"/>
<dbReference type="GO" id="GO:0003700">
    <property type="term" value="F:DNA-binding transcription factor activity"/>
    <property type="evidence" value="ECO:0007669"/>
    <property type="project" value="InterPro"/>
</dbReference>
<dbReference type="InterPro" id="IPR036388">
    <property type="entry name" value="WH-like_DNA-bd_sf"/>
</dbReference>
<evidence type="ECO:0000259" key="5">
    <source>
        <dbReference type="PROSITE" id="PS50931"/>
    </source>
</evidence>
<dbReference type="EMBL" id="NQWH01000012">
    <property type="protein sequence ID" value="PHP27693.1"/>
    <property type="molecule type" value="Genomic_DNA"/>
</dbReference>
<keyword evidence="3" id="KW-0238">DNA-binding</keyword>
<dbReference type="Proteomes" id="UP000221860">
    <property type="component" value="Unassembled WGS sequence"/>
</dbReference>
<accession>A0A2G1MG25</accession>
<evidence type="ECO:0000313" key="6">
    <source>
        <dbReference type="EMBL" id="PHP27693.1"/>
    </source>
</evidence>
<comment type="similarity">
    <text evidence="1">Belongs to the LysR transcriptional regulatory family.</text>
</comment>
<evidence type="ECO:0000256" key="2">
    <source>
        <dbReference type="ARBA" id="ARBA00023015"/>
    </source>
</evidence>
<dbReference type="Pfam" id="PF00126">
    <property type="entry name" value="HTH_1"/>
    <property type="match status" value="1"/>
</dbReference>
<evidence type="ECO:0000256" key="4">
    <source>
        <dbReference type="ARBA" id="ARBA00023163"/>
    </source>
</evidence>
<dbReference type="GO" id="GO:0003677">
    <property type="term" value="F:DNA binding"/>
    <property type="evidence" value="ECO:0007669"/>
    <property type="project" value="UniProtKB-KW"/>
</dbReference>
<protein>
    <recommendedName>
        <fullName evidence="5">HTH lysR-type domain-containing protein</fullName>
    </recommendedName>
</protein>
<dbReference type="InterPro" id="IPR000847">
    <property type="entry name" value="LysR_HTH_N"/>
</dbReference>
<dbReference type="Gene3D" id="3.40.190.10">
    <property type="entry name" value="Periplasmic binding protein-like II"/>
    <property type="match status" value="2"/>
</dbReference>
<sequence>MPGSRGQPRSDLACARRRIPKPGAERGCGRGRAWLALPVWAGHPWAKGLRAMQENSDSHQQLLMSRLSMRHFQFVSMVAEQGNILGAARKLNLTQPAVSRAIRDIESVVGTALFRRKARGVTLTPAGELFVMRARAALSEMNRACLDIEDLARGQAGRLVIGSLPNGASGPLPRALVRARQERPSLRISVFEGLYHQMISSLRAGELDVVIGRLRQGPSDRSLTTQLLYRQRWVVLAGAGHPFAGRSNLRLADLHGEQWITPVPSAHIRAMIEGFFLREGLSLPENAIEMSALGICRSILLDSDAMMFLPRGTFRHDEQNGDLVELDVALDPFVEDVGLFWRKGHHRSPAEQFFLGLLEEAAADIRS</sequence>
<dbReference type="PROSITE" id="PS50931">
    <property type="entry name" value="HTH_LYSR"/>
    <property type="match status" value="1"/>
</dbReference>
<dbReference type="InterPro" id="IPR005119">
    <property type="entry name" value="LysR_subst-bd"/>
</dbReference>
<dbReference type="PRINTS" id="PR00039">
    <property type="entry name" value="HTHLYSR"/>
</dbReference>
<dbReference type="InterPro" id="IPR050950">
    <property type="entry name" value="HTH-type_LysR_regulators"/>
</dbReference>
<keyword evidence="2" id="KW-0805">Transcription regulation</keyword>
<gene>
    <name evidence="6" type="ORF">CJ301_09875</name>
</gene>
<dbReference type="Pfam" id="PF03466">
    <property type="entry name" value="LysR_substrate"/>
    <property type="match status" value="1"/>
</dbReference>
<feature type="domain" description="HTH lysR-type" evidence="5">
    <location>
        <begin position="67"/>
        <end position="124"/>
    </location>
</feature>
<evidence type="ECO:0000256" key="3">
    <source>
        <dbReference type="ARBA" id="ARBA00023125"/>
    </source>
</evidence>
<keyword evidence="7" id="KW-1185">Reference proteome</keyword>
<comment type="caution">
    <text evidence="6">The sequence shown here is derived from an EMBL/GenBank/DDBJ whole genome shotgun (WGS) entry which is preliminary data.</text>
</comment>
<organism evidence="6 7">
    <name type="scientific">Limimaricola cinnabarinus</name>
    <dbReference type="NCBI Taxonomy" id="1125964"/>
    <lineage>
        <taxon>Bacteria</taxon>
        <taxon>Pseudomonadati</taxon>
        <taxon>Pseudomonadota</taxon>
        <taxon>Alphaproteobacteria</taxon>
        <taxon>Rhodobacterales</taxon>
        <taxon>Paracoccaceae</taxon>
        <taxon>Limimaricola</taxon>
    </lineage>
</organism>
<dbReference type="InterPro" id="IPR036390">
    <property type="entry name" value="WH_DNA-bd_sf"/>
</dbReference>